<accession>A0ACC3CAV2</accession>
<comment type="caution">
    <text evidence="1">The sequence shown here is derived from an EMBL/GenBank/DDBJ whole genome shotgun (WGS) entry which is preliminary data.</text>
</comment>
<reference evidence="1" key="1">
    <citation type="submission" date="2019-11" db="EMBL/GenBank/DDBJ databases">
        <title>Nori genome reveals adaptations in red seaweeds to the harsh intertidal environment.</title>
        <authorList>
            <person name="Wang D."/>
            <person name="Mao Y."/>
        </authorList>
    </citation>
    <scope>NUCLEOTIDE SEQUENCE</scope>
    <source>
        <tissue evidence="1">Gametophyte</tissue>
    </source>
</reference>
<protein>
    <submittedName>
        <fullName evidence="1">Uncharacterized protein</fullName>
    </submittedName>
</protein>
<dbReference type="EMBL" id="CM020620">
    <property type="protein sequence ID" value="KAK1866998.1"/>
    <property type="molecule type" value="Genomic_DNA"/>
</dbReference>
<gene>
    <name evidence="1" type="ORF">I4F81_009510</name>
</gene>
<keyword evidence="2" id="KW-1185">Reference proteome</keyword>
<proteinExistence type="predicted"/>
<evidence type="ECO:0000313" key="1">
    <source>
        <dbReference type="EMBL" id="KAK1866998.1"/>
    </source>
</evidence>
<organism evidence="1 2">
    <name type="scientific">Pyropia yezoensis</name>
    <name type="common">Susabi-nori</name>
    <name type="synonym">Porphyra yezoensis</name>
    <dbReference type="NCBI Taxonomy" id="2788"/>
    <lineage>
        <taxon>Eukaryota</taxon>
        <taxon>Rhodophyta</taxon>
        <taxon>Bangiophyceae</taxon>
        <taxon>Bangiales</taxon>
        <taxon>Bangiaceae</taxon>
        <taxon>Pyropia</taxon>
    </lineage>
</organism>
<sequence length="477" mass="48582">MAPPSRPDGAASAAFVPPLAGARASAFSARGGGVASPVGTAPAASLTSAASRRRASGTARGSRTGASAVAGAPRCSMPTTLAAAASAAASTPPPSSSSSSSSSSSAAAAAAAAEAVICCWYRPVPPDAAAVRAAVAAAGDGATVAREDCFNVLLSGGEGALTDAGRGVLEGLLAETYEPTALRTAPHLVAPGGAGGAVLEVGPRLNFQTAWSSNAVSICAARGVGGITRLERSRRYLLLGPGGAPVAADSPTAAAFAAAVHDRMTETVYGAPLTSMDSGLTPAATYTVPLLAEGRAGLEASMLRWASALMTGTCSTFTTCLWASSAATQRPLSSQDQRQRPKSFFFFFFHALLCPFVLCFNSFSRSTTYIPPPPPPTAFPSYSSSLSSSGAPASCPSRKPMRSRRPPRPPPPAPTSAASGPTPPRTLPNMASPSDVAPPPPPPQRPPALVWRRRRRRRRRQRRRGVPAPPPPGRWAR</sequence>
<dbReference type="Proteomes" id="UP000798662">
    <property type="component" value="Chromosome 3"/>
</dbReference>
<name>A0ACC3CAV2_PYRYE</name>
<evidence type="ECO:0000313" key="2">
    <source>
        <dbReference type="Proteomes" id="UP000798662"/>
    </source>
</evidence>